<dbReference type="InParanoid" id="D6Z0M0"/>
<dbReference type="InterPro" id="IPR013785">
    <property type="entry name" value="Aldolase_TIM"/>
</dbReference>
<dbReference type="PROSITE" id="PS00815">
    <property type="entry name" value="AIPM_HOMOCIT_SYNTH_1"/>
    <property type="match status" value="1"/>
</dbReference>
<keyword evidence="10 11" id="KW-0100">Branched-chain amino acid biosynthesis</keyword>
<sequence length="513" mass="56317">MSDKIFIFDTTLRDGEQSPGASMNIHEKFRLAQQLGKLNVDVIEAGFPAASLGDFECVKNIADNVRGPQIAALARCNVKDIDTAWEALKNGENPRIHTFLATSEIHMQHKLRMTREQVLELATASVKHAAKYTSNVEFSAEDASRSDLDFVCRVFEAVIEAGATTLNFPDTTGYALPEEYGAQIRYLLENIRNIDRAIISVHCHNDLGLAVANSLAAINNGARQVECTINGLGERAGNTAMEELVMILRTRGEQARLHTDIVTEHIFPTSRLVSTITGMPVQPNKAIVGANAFLHESGIHQDGVLKERSTYEIMNPKDIGISTSNIILGKHSGRHALRDKIKEMGYTDLGEEEINRVFERFKAVADLKKEMFEEDLEAIIMDEVLRVPEAFQLLHLGAMSGSRSLPTAAVKMLVRGEEKETASLGVGPIDAAFRAIAQLAGTDSKLLYFSVSSITGGTDAQGEVMVRIEDDGKVVVGQGADPDIITAAAKAYLTGLNRLEYLKKENKRREQKQ</sequence>
<dbReference type="Gene3D" id="3.20.20.70">
    <property type="entry name" value="Aldolase class I"/>
    <property type="match status" value="1"/>
</dbReference>
<evidence type="ECO:0000256" key="11">
    <source>
        <dbReference type="HAMAP-Rule" id="MF_01025"/>
    </source>
</evidence>
<dbReference type="InterPro" id="IPR000891">
    <property type="entry name" value="PYR_CT"/>
</dbReference>
<feature type="binding site" evidence="11">
    <location>
        <position position="238"/>
    </location>
    <ligand>
        <name>Mn(2+)</name>
        <dbReference type="ChEBI" id="CHEBI:29035"/>
    </ligand>
</feature>
<feature type="region of interest" description="Regulatory domain" evidence="11">
    <location>
        <begin position="392"/>
        <end position="513"/>
    </location>
</feature>
<dbReference type="PANTHER" id="PTHR10277:SF9">
    <property type="entry name" value="2-ISOPROPYLMALATE SYNTHASE 1, CHLOROPLASTIC-RELATED"/>
    <property type="match status" value="1"/>
</dbReference>
<evidence type="ECO:0000256" key="4">
    <source>
        <dbReference type="ARBA" id="ARBA00018198"/>
    </source>
</evidence>
<dbReference type="eggNOG" id="COG0119">
    <property type="taxonomic scope" value="Bacteria"/>
</dbReference>
<evidence type="ECO:0000256" key="8">
    <source>
        <dbReference type="ARBA" id="ARBA00022723"/>
    </source>
</evidence>
<keyword evidence="6 11" id="KW-0028">Amino-acid biosynthesis</keyword>
<reference evidence="14" key="1">
    <citation type="submission" date="2010-02" db="EMBL/GenBank/DDBJ databases">
        <title>Complete sequence of Desulfurivibrio alkaliphilus AHT2.</title>
        <authorList>
            <consortium name="US DOE Joint Genome Institute"/>
            <person name="Pitluck S."/>
            <person name="Chertkov O."/>
            <person name="Detter J.C."/>
            <person name="Han C."/>
            <person name="Tapia R."/>
            <person name="Larimer F."/>
            <person name="Land M."/>
            <person name="Hauser L."/>
            <person name="Kyrpides N."/>
            <person name="Mikhailova N."/>
            <person name="Sorokin D.Y."/>
            <person name="Muyzer G."/>
            <person name="Woyke T."/>
        </authorList>
    </citation>
    <scope>NUCLEOTIDE SEQUENCE [LARGE SCALE GENOMIC DNA]</scope>
    <source>
        <strain evidence="14">DSM 19089 / UNIQEM U267 / AHT2</strain>
    </source>
</reference>
<evidence type="ECO:0000313" key="13">
    <source>
        <dbReference type="EMBL" id="ADH85249.1"/>
    </source>
</evidence>
<dbReference type="InterPro" id="IPR005671">
    <property type="entry name" value="LeuA_bact_synth"/>
</dbReference>
<comment type="cofactor">
    <cofactor evidence="11">
        <name>Mn(2+)</name>
        <dbReference type="ChEBI" id="CHEBI:29035"/>
    </cofactor>
</comment>
<dbReference type="PANTHER" id="PTHR10277">
    <property type="entry name" value="HOMOCITRATE SYNTHASE-RELATED"/>
    <property type="match status" value="1"/>
</dbReference>
<keyword evidence="7 11" id="KW-0808">Transferase</keyword>
<dbReference type="FunCoup" id="D6Z0M0">
    <property type="interactions" value="424"/>
</dbReference>
<keyword evidence="11" id="KW-0963">Cytoplasm</keyword>
<dbReference type="InterPro" id="IPR036230">
    <property type="entry name" value="LeuA_allosteric_dom_sf"/>
</dbReference>
<dbReference type="CDD" id="cd07940">
    <property type="entry name" value="DRE_TIM_IPMS"/>
    <property type="match status" value="1"/>
</dbReference>
<keyword evidence="14" id="KW-1185">Reference proteome</keyword>
<dbReference type="SMART" id="SM00917">
    <property type="entry name" value="LeuA_dimer"/>
    <property type="match status" value="1"/>
</dbReference>
<evidence type="ECO:0000256" key="6">
    <source>
        <dbReference type="ARBA" id="ARBA00022605"/>
    </source>
</evidence>
<dbReference type="Pfam" id="PF22617">
    <property type="entry name" value="HCS_D2"/>
    <property type="match status" value="1"/>
</dbReference>
<protein>
    <recommendedName>
        <fullName evidence="4 11">2-isopropylmalate synthase</fullName>
        <ecNumber evidence="3 11">2.3.3.13</ecNumber>
    </recommendedName>
    <alternativeName>
        <fullName evidence="11">Alpha-IPM synthase</fullName>
    </alternativeName>
    <alternativeName>
        <fullName evidence="11">Alpha-isopropylmalate synthase</fullName>
    </alternativeName>
</protein>
<dbReference type="AlphaFoldDB" id="D6Z0M0"/>
<dbReference type="SUPFAM" id="SSF51569">
    <property type="entry name" value="Aldolase"/>
    <property type="match status" value="1"/>
</dbReference>
<keyword evidence="9 11" id="KW-0464">Manganese</keyword>
<dbReference type="InterPro" id="IPR002034">
    <property type="entry name" value="AIPM/Hcit_synth_CS"/>
</dbReference>
<evidence type="ECO:0000256" key="10">
    <source>
        <dbReference type="ARBA" id="ARBA00023304"/>
    </source>
</evidence>
<evidence type="ECO:0000313" key="14">
    <source>
        <dbReference type="Proteomes" id="UP000001508"/>
    </source>
</evidence>
<evidence type="ECO:0000256" key="7">
    <source>
        <dbReference type="ARBA" id="ARBA00022679"/>
    </source>
</evidence>
<dbReference type="PROSITE" id="PS00816">
    <property type="entry name" value="AIPM_HOMOCIT_SYNTH_2"/>
    <property type="match status" value="1"/>
</dbReference>
<proteinExistence type="inferred from homology"/>
<dbReference type="UniPathway" id="UPA00048">
    <property type="reaction ID" value="UER00070"/>
</dbReference>
<comment type="pathway">
    <text evidence="1 11">Amino-acid biosynthesis; L-leucine biosynthesis; L-leucine from 3-methyl-2-oxobutanoate: step 1/4.</text>
</comment>
<evidence type="ECO:0000256" key="5">
    <source>
        <dbReference type="ARBA" id="ARBA00022430"/>
    </source>
</evidence>
<dbReference type="GO" id="GO:0030145">
    <property type="term" value="F:manganese ion binding"/>
    <property type="evidence" value="ECO:0007669"/>
    <property type="project" value="UniProtKB-UniRule"/>
</dbReference>
<evidence type="ECO:0000259" key="12">
    <source>
        <dbReference type="PROSITE" id="PS50991"/>
    </source>
</evidence>
<dbReference type="GO" id="GO:0009098">
    <property type="term" value="P:L-leucine biosynthetic process"/>
    <property type="evidence" value="ECO:0007669"/>
    <property type="project" value="UniProtKB-UniRule"/>
</dbReference>
<dbReference type="PROSITE" id="PS50991">
    <property type="entry name" value="PYR_CT"/>
    <property type="match status" value="1"/>
</dbReference>
<keyword evidence="5 11" id="KW-0432">Leucine biosynthesis</keyword>
<dbReference type="InterPro" id="IPR054691">
    <property type="entry name" value="LeuA/HCS_post-cat"/>
</dbReference>
<dbReference type="Gene3D" id="1.10.238.260">
    <property type="match status" value="1"/>
</dbReference>
<dbReference type="SUPFAM" id="SSF110921">
    <property type="entry name" value="2-isopropylmalate synthase LeuA, allosteric (dimerisation) domain"/>
    <property type="match status" value="1"/>
</dbReference>
<comment type="function">
    <text evidence="11">Catalyzes the condensation of the acetyl group of acetyl-CoA with 3-methyl-2-oxobutanoate (2-ketoisovalerate) to form 3-carboxy-3-hydroxy-4-methylpentanoate (2-isopropylmalate).</text>
</comment>
<dbReference type="NCBIfam" id="NF002086">
    <property type="entry name" value="PRK00915.1-3"/>
    <property type="match status" value="1"/>
</dbReference>
<dbReference type="Pfam" id="PF08502">
    <property type="entry name" value="LeuA_dimer"/>
    <property type="match status" value="1"/>
</dbReference>
<evidence type="ECO:0000256" key="3">
    <source>
        <dbReference type="ARBA" id="ARBA00012973"/>
    </source>
</evidence>
<keyword evidence="8 11" id="KW-0479">Metal-binding</keyword>
<comment type="subunit">
    <text evidence="11">Homodimer.</text>
</comment>
<dbReference type="EC" id="2.3.3.13" evidence="3 11"/>
<comment type="similarity">
    <text evidence="2 11">Belongs to the alpha-IPM synthase/homocitrate synthase family. LeuA type 1 subfamily.</text>
</comment>
<dbReference type="GO" id="GO:0005737">
    <property type="term" value="C:cytoplasm"/>
    <property type="evidence" value="ECO:0007669"/>
    <property type="project" value="UniProtKB-UniRule"/>
</dbReference>
<gene>
    <name evidence="11" type="primary">leuA</name>
    <name evidence="13" type="ordered locus">DaAHT2_0543</name>
</gene>
<accession>D6Z0M0</accession>
<dbReference type="FunFam" id="1.10.238.260:FF:000001">
    <property type="entry name" value="2-isopropylmalate synthase"/>
    <property type="match status" value="1"/>
</dbReference>
<feature type="binding site" evidence="11">
    <location>
        <position position="204"/>
    </location>
    <ligand>
        <name>Mn(2+)</name>
        <dbReference type="ChEBI" id="CHEBI:29035"/>
    </ligand>
</feature>
<dbReference type="RefSeq" id="WP_013162780.1">
    <property type="nucleotide sequence ID" value="NC_014216.1"/>
</dbReference>
<dbReference type="FunFam" id="3.20.20.70:FF:000010">
    <property type="entry name" value="2-isopropylmalate synthase"/>
    <property type="match status" value="1"/>
</dbReference>
<dbReference type="EMBL" id="CP001940">
    <property type="protein sequence ID" value="ADH85249.1"/>
    <property type="molecule type" value="Genomic_DNA"/>
</dbReference>
<evidence type="ECO:0000256" key="2">
    <source>
        <dbReference type="ARBA" id="ARBA00009396"/>
    </source>
</evidence>
<feature type="binding site" evidence="11">
    <location>
        <position position="14"/>
    </location>
    <ligand>
        <name>Mn(2+)</name>
        <dbReference type="ChEBI" id="CHEBI:29035"/>
    </ligand>
</feature>
<dbReference type="Gene3D" id="3.30.160.270">
    <property type="match status" value="1"/>
</dbReference>
<dbReference type="KEGG" id="dak:DaAHT2_0543"/>
<dbReference type="OrthoDB" id="9803573at2"/>
<dbReference type="Proteomes" id="UP000001508">
    <property type="component" value="Chromosome"/>
</dbReference>
<dbReference type="NCBIfam" id="TIGR00973">
    <property type="entry name" value="leuA_bact"/>
    <property type="match status" value="1"/>
</dbReference>
<feature type="binding site" evidence="11">
    <location>
        <position position="202"/>
    </location>
    <ligand>
        <name>Mn(2+)</name>
        <dbReference type="ChEBI" id="CHEBI:29035"/>
    </ligand>
</feature>
<dbReference type="InterPro" id="IPR013709">
    <property type="entry name" value="2-isopropylmalate_synth_dimer"/>
</dbReference>
<dbReference type="Pfam" id="PF00682">
    <property type="entry name" value="HMGL-like"/>
    <property type="match status" value="1"/>
</dbReference>
<dbReference type="NCBIfam" id="NF002087">
    <property type="entry name" value="PRK00915.1-4"/>
    <property type="match status" value="1"/>
</dbReference>
<comment type="catalytic activity">
    <reaction evidence="11">
        <text>3-methyl-2-oxobutanoate + acetyl-CoA + H2O = (2S)-2-isopropylmalate + CoA + H(+)</text>
        <dbReference type="Rhea" id="RHEA:21524"/>
        <dbReference type="ChEBI" id="CHEBI:1178"/>
        <dbReference type="ChEBI" id="CHEBI:11851"/>
        <dbReference type="ChEBI" id="CHEBI:15377"/>
        <dbReference type="ChEBI" id="CHEBI:15378"/>
        <dbReference type="ChEBI" id="CHEBI:57287"/>
        <dbReference type="ChEBI" id="CHEBI:57288"/>
        <dbReference type="EC" id="2.3.3.13"/>
    </reaction>
</comment>
<dbReference type="HAMAP" id="MF_01025">
    <property type="entry name" value="LeuA_type1"/>
    <property type="match status" value="1"/>
</dbReference>
<dbReference type="GO" id="GO:0003852">
    <property type="term" value="F:2-isopropylmalate synthase activity"/>
    <property type="evidence" value="ECO:0007669"/>
    <property type="project" value="UniProtKB-UniRule"/>
</dbReference>
<dbReference type="STRING" id="589865.DaAHT2_0543"/>
<feature type="domain" description="Pyruvate carboxyltransferase" evidence="12">
    <location>
        <begin position="5"/>
        <end position="267"/>
    </location>
</feature>
<dbReference type="InterPro" id="IPR050073">
    <property type="entry name" value="2-IPM_HCS-like"/>
</dbReference>
<dbReference type="FunFam" id="3.30.160.270:FF:000003">
    <property type="entry name" value="2-isopropylmalate synthase"/>
    <property type="match status" value="1"/>
</dbReference>
<evidence type="ECO:0000256" key="9">
    <source>
        <dbReference type="ARBA" id="ARBA00023211"/>
    </source>
</evidence>
<name>D6Z0M0_DESAT</name>
<dbReference type="GO" id="GO:0003985">
    <property type="term" value="F:acetyl-CoA C-acetyltransferase activity"/>
    <property type="evidence" value="ECO:0007669"/>
    <property type="project" value="UniProtKB-UniRule"/>
</dbReference>
<organism evidence="13 14">
    <name type="scientific">Desulfurivibrio alkaliphilus (strain DSM 19089 / UNIQEM U267 / AHT2)</name>
    <dbReference type="NCBI Taxonomy" id="589865"/>
    <lineage>
        <taxon>Bacteria</taxon>
        <taxon>Pseudomonadati</taxon>
        <taxon>Thermodesulfobacteriota</taxon>
        <taxon>Desulfobulbia</taxon>
        <taxon>Desulfobulbales</taxon>
        <taxon>Desulfobulbaceae</taxon>
        <taxon>Desulfurivibrio</taxon>
    </lineage>
</organism>
<evidence type="ECO:0000256" key="1">
    <source>
        <dbReference type="ARBA" id="ARBA00004689"/>
    </source>
</evidence>
<dbReference type="HOGENOM" id="CLU_022158_0_1_7"/>